<keyword evidence="1" id="KW-1185">Reference proteome</keyword>
<proteinExistence type="predicted"/>
<reference evidence="2" key="1">
    <citation type="submission" date="2025-08" db="UniProtKB">
        <authorList>
            <consortium name="RefSeq"/>
        </authorList>
    </citation>
    <scope>IDENTIFICATION</scope>
    <source>
        <strain evidence="2">Tuebingen</strain>
        <tissue evidence="2">Fibroblasts and whole tissue</tissue>
    </source>
</reference>
<dbReference type="RefSeq" id="XP_073800208.1">
    <property type="nucleotide sequence ID" value="XM_073944107.1"/>
</dbReference>
<name>A0AC58J158_DANRE</name>
<evidence type="ECO:0000313" key="2">
    <source>
        <dbReference type="RefSeq" id="XP_073800208.1"/>
    </source>
</evidence>
<organism evidence="1 2">
    <name type="scientific">Danio rerio</name>
    <name type="common">Zebrafish</name>
    <name type="synonym">Brachydanio rerio</name>
    <dbReference type="NCBI Taxonomy" id="7955"/>
    <lineage>
        <taxon>Eukaryota</taxon>
        <taxon>Metazoa</taxon>
        <taxon>Chordata</taxon>
        <taxon>Craniata</taxon>
        <taxon>Vertebrata</taxon>
        <taxon>Euteleostomi</taxon>
        <taxon>Actinopterygii</taxon>
        <taxon>Neopterygii</taxon>
        <taxon>Teleostei</taxon>
        <taxon>Ostariophysi</taxon>
        <taxon>Cypriniformes</taxon>
        <taxon>Danionidae</taxon>
        <taxon>Danioninae</taxon>
        <taxon>Danio</taxon>
    </lineage>
</organism>
<dbReference type="Proteomes" id="UP000000437">
    <property type="component" value="Chromosome 3"/>
</dbReference>
<protein>
    <submittedName>
        <fullName evidence="2">Erythroblast NAD(P)(+)--arginine ADP-ribosyltransferase</fullName>
    </submittedName>
</protein>
<evidence type="ECO:0000313" key="1">
    <source>
        <dbReference type="Proteomes" id="UP000000437"/>
    </source>
</evidence>
<accession>A0AC58J158</accession>
<sequence>MEMKIVALLLIVATLQDHRVAADERQIVPLDMALNSVDDQYKDCTQQMADLVKTKYLEKELNNTDDFKKVWESGKNHFKNKWKNKGSLKIEHAIAMYAYTYPGNKNMSKIFVKFNNDTSNGKENYRTNMYNWYSLHFLLTDAIHILKKTHTECNTTFRGTNVAFKGQVFTSVRFGSFASSSIYRGVAEKFGKVSCFEIQTCEGANIARYSKIHDEGEVLIPPYEVFNITQIKTRNEQNDPWCDIVYVLKSTGVRSDLNCALFKKT</sequence>
<gene>
    <name evidence="2" type="primary">LOC110438591</name>
</gene>